<dbReference type="SUPFAM" id="SSF103473">
    <property type="entry name" value="MFS general substrate transporter"/>
    <property type="match status" value="1"/>
</dbReference>
<comment type="subcellular location">
    <subcellularLocation>
        <location evidence="1">Cell membrane</location>
        <topology evidence="1">Multi-pass membrane protein</topology>
    </subcellularLocation>
</comment>
<feature type="compositionally biased region" description="Basic and acidic residues" evidence="5">
    <location>
        <begin position="42"/>
        <end position="55"/>
    </location>
</feature>
<feature type="region of interest" description="Disordered" evidence="5">
    <location>
        <begin position="1"/>
        <end position="69"/>
    </location>
</feature>
<dbReference type="InterPro" id="IPR036259">
    <property type="entry name" value="MFS_trans_sf"/>
</dbReference>
<keyword evidence="3 6" id="KW-1133">Transmembrane helix</keyword>
<evidence type="ECO:0000259" key="7">
    <source>
        <dbReference type="PROSITE" id="PS50850"/>
    </source>
</evidence>
<evidence type="ECO:0000256" key="6">
    <source>
        <dbReference type="SAM" id="Phobius"/>
    </source>
</evidence>
<feature type="region of interest" description="Disordered" evidence="5">
    <location>
        <begin position="471"/>
        <end position="520"/>
    </location>
</feature>
<dbReference type="RefSeq" id="WP_111250996.1">
    <property type="nucleotide sequence ID" value="NZ_QKWH01000005.1"/>
</dbReference>
<name>A0A2W5WZ87_9MICO</name>
<feature type="domain" description="Major facilitator superfamily (MFS) profile" evidence="7">
    <location>
        <begin position="73"/>
        <end position="472"/>
    </location>
</feature>
<dbReference type="Proteomes" id="UP000248783">
    <property type="component" value="Unassembled WGS sequence"/>
</dbReference>
<feature type="transmembrane region" description="Helical" evidence="6">
    <location>
        <begin position="149"/>
        <end position="177"/>
    </location>
</feature>
<comment type="caution">
    <text evidence="8">The sequence shown here is derived from an EMBL/GenBank/DDBJ whole genome shotgun (WGS) entry which is preliminary data.</text>
</comment>
<feature type="transmembrane region" description="Helical" evidence="6">
    <location>
        <begin position="80"/>
        <end position="98"/>
    </location>
</feature>
<feature type="transmembrane region" description="Helical" evidence="6">
    <location>
        <begin position="330"/>
        <end position="349"/>
    </location>
</feature>
<dbReference type="CDD" id="cd17393">
    <property type="entry name" value="MFS_MosC_like"/>
    <property type="match status" value="1"/>
</dbReference>
<evidence type="ECO:0000256" key="2">
    <source>
        <dbReference type="ARBA" id="ARBA00022692"/>
    </source>
</evidence>
<feature type="transmembrane region" description="Helical" evidence="6">
    <location>
        <begin position="445"/>
        <end position="464"/>
    </location>
</feature>
<proteinExistence type="predicted"/>
<keyword evidence="9" id="KW-1185">Reference proteome</keyword>
<evidence type="ECO:0000313" key="8">
    <source>
        <dbReference type="EMBL" id="PZR53205.1"/>
    </source>
</evidence>
<evidence type="ECO:0000256" key="5">
    <source>
        <dbReference type="SAM" id="MobiDB-lite"/>
    </source>
</evidence>
<dbReference type="GO" id="GO:0005886">
    <property type="term" value="C:plasma membrane"/>
    <property type="evidence" value="ECO:0007669"/>
    <property type="project" value="UniProtKB-SubCell"/>
</dbReference>
<dbReference type="InterPro" id="IPR051788">
    <property type="entry name" value="MFS_Transporter"/>
</dbReference>
<dbReference type="PANTHER" id="PTHR23514">
    <property type="entry name" value="BYPASS OF STOP CODON PROTEIN 6"/>
    <property type="match status" value="1"/>
</dbReference>
<protein>
    <submittedName>
        <fullName evidence="8">MFS transporter</fullName>
    </submittedName>
</protein>
<sequence length="544" mass="55383">MPSTPQPSAAHPSQPENHHERTPAPGRSPRLARRLRSSRRQGRQELRVHRAERPLHRLSPQRLRPAAPVGHHATVQRARWSLVGMFGLFGIISTSWLGRLPSVREGLDVSAGSLGLLLVVGAVGSLVGVTLIGTVIVRFGSRTTLRAGMLGALVGFSLIGLGVALGSVPLFSAGILLNGLAGPATNVPINLEAARVEKMLGKAVLPHVHASFSIGAAVGSALAATTSALQLHVTWHIVGVALLVTAGRAVLITPGTALQDAPQRATRQASGGAAPDGGTHRGAGRSALRAWTEPRTLLIGLVILAASLSEGAAANWLNLAVVDGFATREAVGAVAYGTFVVAMLAVRLLGAGLIDRYGRVAVLRVSGISSFVGLAAFGLAPSLPLAWVGIVLWGMGAALAYPVGTAAAADDPTKAAARVSVVGSFGSIASLSAPPVLGLLADAWGIRHALLVITAAMVVSLLAAGKVRPETVHAPEQPSPETADQGAQDTEAGTLDGEASMAAPSATEAESGAVEGTVEAVEAVEAVAEEPLPRAAREPVTASA</sequence>
<feature type="transmembrane region" description="Helical" evidence="6">
    <location>
        <begin position="235"/>
        <end position="258"/>
    </location>
</feature>
<evidence type="ECO:0000256" key="4">
    <source>
        <dbReference type="ARBA" id="ARBA00023136"/>
    </source>
</evidence>
<dbReference type="Pfam" id="PF07690">
    <property type="entry name" value="MFS_1"/>
    <property type="match status" value="1"/>
</dbReference>
<keyword evidence="4 6" id="KW-0472">Membrane</keyword>
<organism evidence="8 9">
    <name type="scientific">Xylanimonas oleitrophica</name>
    <dbReference type="NCBI Taxonomy" id="2607479"/>
    <lineage>
        <taxon>Bacteria</taxon>
        <taxon>Bacillati</taxon>
        <taxon>Actinomycetota</taxon>
        <taxon>Actinomycetes</taxon>
        <taxon>Micrococcales</taxon>
        <taxon>Promicromonosporaceae</taxon>
        <taxon>Xylanimonas</taxon>
    </lineage>
</organism>
<feature type="transmembrane region" description="Helical" evidence="6">
    <location>
        <begin position="110"/>
        <end position="137"/>
    </location>
</feature>
<evidence type="ECO:0000256" key="1">
    <source>
        <dbReference type="ARBA" id="ARBA00004651"/>
    </source>
</evidence>
<evidence type="ECO:0000313" key="9">
    <source>
        <dbReference type="Proteomes" id="UP000248783"/>
    </source>
</evidence>
<dbReference type="PROSITE" id="PS50850">
    <property type="entry name" value="MFS"/>
    <property type="match status" value="1"/>
</dbReference>
<dbReference type="AlphaFoldDB" id="A0A2W5WZ87"/>
<feature type="transmembrane region" description="Helical" evidence="6">
    <location>
        <begin position="385"/>
        <end position="403"/>
    </location>
</feature>
<feature type="compositionally biased region" description="Low complexity" evidence="5">
    <location>
        <begin position="508"/>
        <end position="520"/>
    </location>
</feature>
<evidence type="ECO:0000256" key="3">
    <source>
        <dbReference type="ARBA" id="ARBA00022989"/>
    </source>
</evidence>
<gene>
    <name evidence="8" type="ORF">DNL40_09480</name>
</gene>
<feature type="compositionally biased region" description="Basic residues" evidence="5">
    <location>
        <begin position="30"/>
        <end position="41"/>
    </location>
</feature>
<reference evidence="8 9" key="1">
    <citation type="submission" date="2018-06" db="EMBL/GenBank/DDBJ databases">
        <title>Whole genome sequencing of a novel hydrocarbon degrading bacterial strain, PW21 isolated from oil contaminated produced water sample.</title>
        <authorList>
            <person name="Nagkirti P."/>
            <person name="Shaikh A."/>
            <person name="Gowdaman V."/>
            <person name="Engineer A.E."/>
            <person name="Dagar S."/>
            <person name="Dhakephalkar P.K."/>
        </authorList>
    </citation>
    <scope>NUCLEOTIDE SEQUENCE [LARGE SCALE GENOMIC DNA]</scope>
    <source>
        <strain evidence="8 9">PW21</strain>
    </source>
</reference>
<feature type="transmembrane region" description="Helical" evidence="6">
    <location>
        <begin position="297"/>
        <end position="318"/>
    </location>
</feature>
<feature type="region of interest" description="Disordered" evidence="5">
    <location>
        <begin position="261"/>
        <end position="285"/>
    </location>
</feature>
<dbReference type="PANTHER" id="PTHR23514:SF13">
    <property type="entry name" value="INNER MEMBRANE PROTEIN YBJJ"/>
    <property type="match status" value="1"/>
</dbReference>
<feature type="compositionally biased region" description="Polar residues" evidence="5">
    <location>
        <begin position="479"/>
        <end position="488"/>
    </location>
</feature>
<feature type="transmembrane region" description="Helical" evidence="6">
    <location>
        <begin position="415"/>
        <end position="433"/>
    </location>
</feature>
<dbReference type="EMBL" id="QKWH01000005">
    <property type="protein sequence ID" value="PZR53205.1"/>
    <property type="molecule type" value="Genomic_DNA"/>
</dbReference>
<dbReference type="InterPro" id="IPR020846">
    <property type="entry name" value="MFS_dom"/>
</dbReference>
<accession>A0A2W5WZ87</accession>
<feature type="transmembrane region" description="Helical" evidence="6">
    <location>
        <begin position="361"/>
        <end position="379"/>
    </location>
</feature>
<keyword evidence="2 6" id="KW-0812">Transmembrane</keyword>
<dbReference type="InterPro" id="IPR011701">
    <property type="entry name" value="MFS"/>
</dbReference>
<dbReference type="GO" id="GO:0022857">
    <property type="term" value="F:transmembrane transporter activity"/>
    <property type="evidence" value="ECO:0007669"/>
    <property type="project" value="InterPro"/>
</dbReference>
<dbReference type="Gene3D" id="1.20.1250.20">
    <property type="entry name" value="MFS general substrate transporter like domains"/>
    <property type="match status" value="2"/>
</dbReference>